<dbReference type="PROSITE" id="PS50885">
    <property type="entry name" value="HAMP"/>
    <property type="match status" value="1"/>
</dbReference>
<dbReference type="Proteomes" id="UP000036890">
    <property type="component" value="Unassembled WGS sequence"/>
</dbReference>
<dbReference type="Gene3D" id="3.30.450.20">
    <property type="entry name" value="PAS domain"/>
    <property type="match status" value="1"/>
</dbReference>
<sequence length="701" mass="73181">MSVASSRPPDTARLPHLQQLARRADRRLLIGSAVLALAGLVLALRGPQLQAAALVAVAVLPAAWFGGPQAGRAVARNGLALLLSLQLAVLCAIAGLSPALPIALLLGVLLGHRDRLPVWLAGGVGTLALLAPLQAGAAAWPTLLQAGMFAGLTLFLGQVALRLRQQTEALGHGPHRLAALARDIATGADLGAHADTSAYAPGSLAHALADTARHVQAQRGREAAAHAENAQIRQALDASRTAMMIADNDHVIRYVNRSVVALLRNQQATLRQAFPDFDAERLVGSSIHRFHANPDRIRAILNGLQVTHNGKVQIGPVHFAQVVTPVFDAQGMRLGFAVEWHDRTHELALENAVAGIVAAAAAGDLDQRLQATEGASFLDGLTGGINQLLDTLGSTVNEVRQMLSALANGDLDRRMHGEYHGAFAAIQRDANATAGQLARMVGRIQECAASISTAASEIAAGNGALSERSERQAAHLQETAASMEELTATVRQNAAHAREASALAASTQSAASDGNTAMQRVVDTMQAIEGASKRIGDITGVIDGIAFQTNILALNAAVEAARAGEQGRGFAVVASEVRVLAQRSAAAAQEIKKLIDEAGRQVGEGAQLVADAGQRMQGIVGGVEDVSHLMREISAASQEQSIGIEQINQTVVQMDQATQQNAALVEEATAAARELQSQAGTLTEAVSVFRQQEAHEEALVA</sequence>
<feature type="transmembrane region" description="Helical" evidence="7">
    <location>
        <begin position="28"/>
        <end position="44"/>
    </location>
</feature>
<evidence type="ECO:0000259" key="8">
    <source>
        <dbReference type="PROSITE" id="PS50111"/>
    </source>
</evidence>
<comment type="caution">
    <text evidence="10">The sequence shown here is derived from an EMBL/GenBank/DDBJ whole genome shotgun (WGS) entry which is preliminary data.</text>
</comment>
<feature type="transmembrane region" description="Helical" evidence="7">
    <location>
        <begin position="50"/>
        <end position="67"/>
    </location>
</feature>
<reference evidence="10 11" key="1">
    <citation type="journal article" date="2012" name="J. Bacteriol.">
        <title>Genome sequence of a novel nicotine-degrading strain, Pseudomonas geniculata N1.</title>
        <authorList>
            <person name="Tang H."/>
            <person name="Yu H."/>
            <person name="Tai C."/>
            <person name="Huang K."/>
            <person name="Liu Y."/>
            <person name="Wang L."/>
            <person name="Yao Y."/>
            <person name="Wu G."/>
            <person name="Xu P."/>
        </authorList>
    </citation>
    <scope>NUCLEOTIDE SEQUENCE [LARGE SCALE GENOMIC DNA]</scope>
    <source>
        <strain evidence="10 11">N1</strain>
    </source>
</reference>
<evidence type="ECO:0000256" key="6">
    <source>
        <dbReference type="SAM" id="Coils"/>
    </source>
</evidence>
<dbReference type="InterPro" id="IPR004089">
    <property type="entry name" value="MCPsignal_dom"/>
</dbReference>
<comment type="subcellular location">
    <subcellularLocation>
        <location evidence="1">Membrane</location>
    </subcellularLocation>
</comment>
<keyword evidence="2" id="KW-0488">Methylation</keyword>
<organism evidence="10 11">
    <name type="scientific">Stenotrophomonas geniculata N1</name>
    <dbReference type="NCBI Taxonomy" id="1167641"/>
    <lineage>
        <taxon>Bacteria</taxon>
        <taxon>Pseudomonadati</taxon>
        <taxon>Pseudomonadota</taxon>
        <taxon>Gammaproteobacteria</taxon>
        <taxon>Lysobacterales</taxon>
        <taxon>Lysobacteraceae</taxon>
        <taxon>Stenotrophomonas</taxon>
    </lineage>
</organism>
<evidence type="ECO:0000313" key="11">
    <source>
        <dbReference type="Proteomes" id="UP000036890"/>
    </source>
</evidence>
<feature type="domain" description="HAMP" evidence="9">
    <location>
        <begin position="396"/>
        <end position="442"/>
    </location>
</feature>
<dbReference type="Pfam" id="PF00015">
    <property type="entry name" value="MCPsignal"/>
    <property type="match status" value="1"/>
</dbReference>
<dbReference type="AlphaFoldDB" id="A0A0L8A7V6"/>
<dbReference type="OrthoDB" id="8744489at2"/>
<evidence type="ECO:0000256" key="5">
    <source>
        <dbReference type="PROSITE-ProRule" id="PRU00284"/>
    </source>
</evidence>
<dbReference type="FunFam" id="1.10.287.950:FF:000001">
    <property type="entry name" value="Methyl-accepting chemotaxis sensory transducer"/>
    <property type="match status" value="1"/>
</dbReference>
<feature type="transmembrane region" description="Helical" evidence="7">
    <location>
        <begin position="79"/>
        <end position="110"/>
    </location>
</feature>
<dbReference type="GO" id="GO:0006935">
    <property type="term" value="P:chemotaxis"/>
    <property type="evidence" value="ECO:0007669"/>
    <property type="project" value="TreeGrafter"/>
</dbReference>
<comment type="similarity">
    <text evidence="4">Belongs to the methyl-accepting chemotaxis (MCP) protein family.</text>
</comment>
<keyword evidence="7" id="KW-0472">Membrane</keyword>
<dbReference type="InterPro" id="IPR035965">
    <property type="entry name" value="PAS-like_dom_sf"/>
</dbReference>
<evidence type="ECO:0000256" key="1">
    <source>
        <dbReference type="ARBA" id="ARBA00004370"/>
    </source>
</evidence>
<evidence type="ECO:0000259" key="9">
    <source>
        <dbReference type="PROSITE" id="PS50885"/>
    </source>
</evidence>
<gene>
    <name evidence="10" type="ORF">W7K_15875</name>
</gene>
<dbReference type="SUPFAM" id="SSF58104">
    <property type="entry name" value="Methyl-accepting chemotaxis protein (MCP) signaling domain"/>
    <property type="match status" value="1"/>
</dbReference>
<dbReference type="GO" id="GO:0005886">
    <property type="term" value="C:plasma membrane"/>
    <property type="evidence" value="ECO:0007669"/>
    <property type="project" value="TreeGrafter"/>
</dbReference>
<dbReference type="Pfam" id="PF18947">
    <property type="entry name" value="HAMP_2"/>
    <property type="match status" value="1"/>
</dbReference>
<feature type="coiled-coil region" evidence="6">
    <location>
        <begin position="647"/>
        <end position="685"/>
    </location>
</feature>
<dbReference type="Pfam" id="PF13188">
    <property type="entry name" value="PAS_8"/>
    <property type="match status" value="1"/>
</dbReference>
<evidence type="ECO:0000313" key="10">
    <source>
        <dbReference type="EMBL" id="KOE98306.1"/>
    </source>
</evidence>
<keyword evidence="7" id="KW-0812">Transmembrane</keyword>
<dbReference type="PANTHER" id="PTHR43531:SF14">
    <property type="entry name" value="METHYL-ACCEPTING CHEMOTAXIS PROTEIN I-RELATED"/>
    <property type="match status" value="1"/>
</dbReference>
<evidence type="ECO:0000256" key="2">
    <source>
        <dbReference type="ARBA" id="ARBA00022481"/>
    </source>
</evidence>
<evidence type="ECO:0000256" key="3">
    <source>
        <dbReference type="ARBA" id="ARBA00023224"/>
    </source>
</evidence>
<evidence type="ECO:0000256" key="7">
    <source>
        <dbReference type="SAM" id="Phobius"/>
    </source>
</evidence>
<keyword evidence="6" id="KW-0175">Coiled coil</keyword>
<keyword evidence="3 5" id="KW-0807">Transducer</keyword>
<dbReference type="Gene3D" id="1.10.287.950">
    <property type="entry name" value="Methyl-accepting chemotaxis protein"/>
    <property type="match status" value="1"/>
</dbReference>
<dbReference type="InterPro" id="IPR000014">
    <property type="entry name" value="PAS"/>
</dbReference>
<feature type="domain" description="Methyl-accepting transducer" evidence="8">
    <location>
        <begin position="447"/>
        <end position="676"/>
    </location>
</feature>
<keyword evidence="7" id="KW-1133">Transmembrane helix</keyword>
<protein>
    <submittedName>
        <fullName evidence="10">Chemotaxis protein</fullName>
    </submittedName>
</protein>
<dbReference type="PANTHER" id="PTHR43531">
    <property type="entry name" value="PROTEIN ICFG"/>
    <property type="match status" value="1"/>
</dbReference>
<dbReference type="SUPFAM" id="SSF55785">
    <property type="entry name" value="PYP-like sensor domain (PAS domain)"/>
    <property type="match status" value="1"/>
</dbReference>
<accession>A0A0L8A7V6</accession>
<dbReference type="SMART" id="SM00283">
    <property type="entry name" value="MA"/>
    <property type="match status" value="1"/>
</dbReference>
<dbReference type="InterPro" id="IPR003660">
    <property type="entry name" value="HAMP_dom"/>
</dbReference>
<proteinExistence type="inferred from homology"/>
<feature type="transmembrane region" description="Helical" evidence="7">
    <location>
        <begin position="116"/>
        <end position="135"/>
    </location>
</feature>
<name>A0A0L8A7V6_9GAMM</name>
<dbReference type="GO" id="GO:0004888">
    <property type="term" value="F:transmembrane signaling receptor activity"/>
    <property type="evidence" value="ECO:0007669"/>
    <property type="project" value="TreeGrafter"/>
</dbReference>
<dbReference type="RefSeq" id="WP_010482419.1">
    <property type="nucleotide sequence ID" value="NZ_AJLO02000033.1"/>
</dbReference>
<dbReference type="CDD" id="cd11386">
    <property type="entry name" value="MCP_signal"/>
    <property type="match status" value="1"/>
</dbReference>
<dbReference type="EMBL" id="AJLO02000033">
    <property type="protein sequence ID" value="KOE98306.1"/>
    <property type="molecule type" value="Genomic_DNA"/>
</dbReference>
<evidence type="ECO:0000256" key="4">
    <source>
        <dbReference type="ARBA" id="ARBA00029447"/>
    </source>
</evidence>
<dbReference type="PROSITE" id="PS50111">
    <property type="entry name" value="CHEMOTAXIS_TRANSDUC_2"/>
    <property type="match status" value="1"/>
</dbReference>
<dbReference type="GO" id="GO:0007165">
    <property type="term" value="P:signal transduction"/>
    <property type="evidence" value="ECO:0007669"/>
    <property type="project" value="UniProtKB-KW"/>
</dbReference>
<dbReference type="InterPro" id="IPR051310">
    <property type="entry name" value="MCP_chemotaxis"/>
</dbReference>